<dbReference type="OrthoDB" id="7838675at2"/>
<name>A0A557ZN83_9PSEU</name>
<dbReference type="AlphaFoldDB" id="A0A557ZN83"/>
<evidence type="ECO:0000313" key="1">
    <source>
        <dbReference type="EMBL" id="TVT13451.1"/>
    </source>
</evidence>
<dbReference type="Proteomes" id="UP000318578">
    <property type="component" value="Unassembled WGS sequence"/>
</dbReference>
<keyword evidence="2" id="KW-1185">Reference proteome</keyword>
<comment type="caution">
    <text evidence="1">The sequence shown here is derived from an EMBL/GenBank/DDBJ whole genome shotgun (WGS) entry which is preliminary data.</text>
</comment>
<sequence length="133" mass="14090">MPNAVGTITFYAAEDNDPPGSREIAFPEVLHGRAGGTGTFADPLTFAAADGVFAPGTRIYVPDVKRYFILEDTCATCSGSHIDLWVGPATDSAVLDCEDALTHDDARPYEVAPPPTLPVTPGDLYRSGTCFKP</sequence>
<dbReference type="RefSeq" id="WP_144646198.1">
    <property type="nucleotide sequence ID" value="NZ_BNAX01000004.1"/>
</dbReference>
<reference evidence="1 2" key="1">
    <citation type="submission" date="2019-07" db="EMBL/GenBank/DDBJ databases">
        <title>New species of Amycolatopsis and Streptomyces.</title>
        <authorList>
            <person name="Duangmal K."/>
            <person name="Teo W.F.A."/>
            <person name="Lipun K."/>
        </authorList>
    </citation>
    <scope>NUCLEOTIDE SEQUENCE [LARGE SCALE GENOMIC DNA]</scope>
    <source>
        <strain evidence="1 2">JCM 30562</strain>
    </source>
</reference>
<dbReference type="EMBL" id="VJZA01000166">
    <property type="protein sequence ID" value="TVT13451.1"/>
    <property type="molecule type" value="Genomic_DNA"/>
</dbReference>
<evidence type="ECO:0008006" key="3">
    <source>
        <dbReference type="Google" id="ProtNLM"/>
    </source>
</evidence>
<protein>
    <recommendedName>
        <fullName evidence="3">3D domain-containing protein</fullName>
    </recommendedName>
</protein>
<accession>A0A557ZN83</accession>
<proteinExistence type="predicted"/>
<gene>
    <name evidence="1" type="ORF">FNH06_39055</name>
</gene>
<organism evidence="1 2">
    <name type="scientific">Amycolatopsis acidiphila</name>
    <dbReference type="NCBI Taxonomy" id="715473"/>
    <lineage>
        <taxon>Bacteria</taxon>
        <taxon>Bacillati</taxon>
        <taxon>Actinomycetota</taxon>
        <taxon>Actinomycetes</taxon>
        <taxon>Pseudonocardiales</taxon>
        <taxon>Pseudonocardiaceae</taxon>
        <taxon>Amycolatopsis</taxon>
    </lineage>
</organism>
<evidence type="ECO:0000313" key="2">
    <source>
        <dbReference type="Proteomes" id="UP000318578"/>
    </source>
</evidence>